<dbReference type="InterPro" id="IPR000801">
    <property type="entry name" value="Esterase-like"/>
</dbReference>
<keyword evidence="2" id="KW-1133">Transmembrane helix</keyword>
<keyword evidence="3" id="KW-0378">Hydrolase</keyword>
<dbReference type="RefSeq" id="WP_390319033.1">
    <property type="nucleotide sequence ID" value="NZ_JBHSPB010000015.1"/>
</dbReference>
<evidence type="ECO:0000256" key="1">
    <source>
        <dbReference type="SAM" id="MobiDB-lite"/>
    </source>
</evidence>
<feature type="transmembrane region" description="Helical" evidence="2">
    <location>
        <begin position="29"/>
        <end position="50"/>
    </location>
</feature>
<proteinExistence type="predicted"/>
<dbReference type="EMBL" id="JBHSPB010000015">
    <property type="protein sequence ID" value="MFC5723085.1"/>
    <property type="molecule type" value="Genomic_DNA"/>
</dbReference>
<dbReference type="PANTHER" id="PTHR48098">
    <property type="entry name" value="ENTEROCHELIN ESTERASE-RELATED"/>
    <property type="match status" value="1"/>
</dbReference>
<dbReference type="GO" id="GO:0016787">
    <property type="term" value="F:hydrolase activity"/>
    <property type="evidence" value="ECO:0007669"/>
    <property type="project" value="UniProtKB-KW"/>
</dbReference>
<name>A0ABW0Z903_9ACTN</name>
<gene>
    <name evidence="3" type="ORF">ACFP1Z_23230</name>
</gene>
<evidence type="ECO:0000313" key="4">
    <source>
        <dbReference type="Proteomes" id="UP001596083"/>
    </source>
</evidence>
<dbReference type="Proteomes" id="UP001596083">
    <property type="component" value="Unassembled WGS sequence"/>
</dbReference>
<keyword evidence="2" id="KW-0812">Transmembrane</keyword>
<evidence type="ECO:0000313" key="3">
    <source>
        <dbReference type="EMBL" id="MFC5723085.1"/>
    </source>
</evidence>
<keyword evidence="4" id="KW-1185">Reference proteome</keyword>
<accession>A0ABW0Z903</accession>
<keyword evidence="2" id="KW-0472">Membrane</keyword>
<dbReference type="SUPFAM" id="SSF53474">
    <property type="entry name" value="alpha/beta-Hydrolases"/>
    <property type="match status" value="1"/>
</dbReference>
<evidence type="ECO:0000256" key="2">
    <source>
        <dbReference type="SAM" id="Phobius"/>
    </source>
</evidence>
<protein>
    <submittedName>
        <fullName evidence="3">Alpha/beta hydrolase</fullName>
    </submittedName>
</protein>
<dbReference type="InterPro" id="IPR050583">
    <property type="entry name" value="Mycobacterial_A85_antigen"/>
</dbReference>
<dbReference type="Pfam" id="PF00756">
    <property type="entry name" value="Esterase"/>
    <property type="match status" value="1"/>
</dbReference>
<comment type="caution">
    <text evidence="3">The sequence shown here is derived from an EMBL/GenBank/DDBJ whole genome shotgun (WGS) entry which is preliminary data.</text>
</comment>
<feature type="region of interest" description="Disordered" evidence="1">
    <location>
        <begin position="1"/>
        <end position="23"/>
    </location>
</feature>
<dbReference type="InterPro" id="IPR029058">
    <property type="entry name" value="AB_hydrolase_fold"/>
</dbReference>
<sequence length="379" mass="41413">MTYPPISDTRPDQRGHAPHGRRPRRGKRWLLVVACIAVLGLIAWPVMSYFEIPPFTDKGEAITFGKQQEDGKGGTPEKSGDPNVLMPTGAYPEQPTIETSVSDGTKVAVVTITGKKSGFKGKVWLWAPKEYDDPKYAKSGFPVMIALPGGAGFPKNYWMGQDLKLQSSMSQWIKEGKSLPFILAMPVLNPENHDKDKNDPMLGTYWDASDIPGQPKMGTWLTEDVPDLVRSNFRTQKSRDGWAFMGSSTGGFAGLKSVLQKPDQFKAVIASGPDVAPDSHLWKGHDAEKAANNPKLLAPKLIQSGHPDVYLAFQVGTKETSALPPIQDFVKQYTKGPIHTKLSIIQGGEHNAASYVPAMENGGLIQWISQHMQGPKPAS</sequence>
<dbReference type="Gene3D" id="3.40.50.1820">
    <property type="entry name" value="alpha/beta hydrolase"/>
    <property type="match status" value="1"/>
</dbReference>
<organism evidence="3 4">
    <name type="scientific">Streptomyces gamaensis</name>
    <dbReference type="NCBI Taxonomy" id="1763542"/>
    <lineage>
        <taxon>Bacteria</taxon>
        <taxon>Bacillati</taxon>
        <taxon>Actinomycetota</taxon>
        <taxon>Actinomycetes</taxon>
        <taxon>Kitasatosporales</taxon>
        <taxon>Streptomycetaceae</taxon>
        <taxon>Streptomyces</taxon>
    </lineage>
</organism>
<reference evidence="4" key="1">
    <citation type="journal article" date="2019" name="Int. J. Syst. Evol. Microbiol.">
        <title>The Global Catalogue of Microorganisms (GCM) 10K type strain sequencing project: providing services to taxonomists for standard genome sequencing and annotation.</title>
        <authorList>
            <consortium name="The Broad Institute Genomics Platform"/>
            <consortium name="The Broad Institute Genome Sequencing Center for Infectious Disease"/>
            <person name="Wu L."/>
            <person name="Ma J."/>
        </authorList>
    </citation>
    <scope>NUCLEOTIDE SEQUENCE [LARGE SCALE GENOMIC DNA]</scope>
    <source>
        <strain evidence="4">CGMCC 4.7304</strain>
    </source>
</reference>